<dbReference type="AlphaFoldDB" id="A0A0G3H8J8"/>
<reference evidence="2 3" key="1">
    <citation type="journal article" date="2015" name="Genome Announc.">
        <title>Complete Genome Sequence of the Type Strain Corynebacterium testudinoris DSM 44614, Recovered from Necrotic Lesions in the Mouth of a Tortoise.</title>
        <authorList>
            <person name="Ruckert C."/>
            <person name="Kriete M."/>
            <person name="Jaenicke S."/>
            <person name="Winkler A."/>
            <person name="Tauch A."/>
        </authorList>
    </citation>
    <scope>NUCLEOTIDE SEQUENCE [LARGE SCALE GENOMIC DNA]</scope>
    <source>
        <strain evidence="2 3">DSM 44614</strain>
    </source>
</reference>
<organism evidence="2 3">
    <name type="scientific">Corynebacterium testudinoris</name>
    <dbReference type="NCBI Taxonomy" id="136857"/>
    <lineage>
        <taxon>Bacteria</taxon>
        <taxon>Bacillati</taxon>
        <taxon>Actinomycetota</taxon>
        <taxon>Actinomycetes</taxon>
        <taxon>Mycobacteriales</taxon>
        <taxon>Corynebacteriaceae</taxon>
        <taxon>Corynebacterium</taxon>
    </lineage>
</organism>
<dbReference type="InterPro" id="IPR036271">
    <property type="entry name" value="Tet_transcr_reg_TetR-rel_C_sf"/>
</dbReference>
<dbReference type="Gene3D" id="1.10.357.10">
    <property type="entry name" value="Tetracycline Repressor, domain 2"/>
    <property type="match status" value="1"/>
</dbReference>
<evidence type="ECO:0000313" key="2">
    <source>
        <dbReference type="EMBL" id="AKK09090.1"/>
    </source>
</evidence>
<reference evidence="3" key="2">
    <citation type="submission" date="2015-05" db="EMBL/GenBank/DDBJ databases">
        <title>Complete genome sequence of Corynebacterium testudinoris DSM 44614, recovered from necrotic lesions in the mouth of a tortoise.</title>
        <authorList>
            <person name="Ruckert C."/>
            <person name="Albersmeier A."/>
            <person name="Winkler A."/>
            <person name="Tauch A."/>
        </authorList>
    </citation>
    <scope>NUCLEOTIDE SEQUENCE [LARGE SCALE GENOMIC DNA]</scope>
    <source>
        <strain evidence="3">DSM 44614</strain>
    </source>
</reference>
<dbReference type="EMBL" id="CP011545">
    <property type="protein sequence ID" value="AKK09090.1"/>
    <property type="molecule type" value="Genomic_DNA"/>
</dbReference>
<evidence type="ECO:0000256" key="1">
    <source>
        <dbReference type="SAM" id="MobiDB-lite"/>
    </source>
</evidence>
<feature type="region of interest" description="Disordered" evidence="1">
    <location>
        <begin position="1"/>
        <end position="23"/>
    </location>
</feature>
<accession>A0A0G3H8J8</accession>
<feature type="compositionally biased region" description="Basic and acidic residues" evidence="1">
    <location>
        <begin position="183"/>
        <end position="200"/>
    </location>
</feature>
<evidence type="ECO:0000313" key="3">
    <source>
        <dbReference type="Proteomes" id="UP000035540"/>
    </source>
</evidence>
<dbReference type="SUPFAM" id="SSF46689">
    <property type="entry name" value="Homeodomain-like"/>
    <property type="match status" value="1"/>
</dbReference>
<sequence length="228" mass="24580">MNDVKVEGMPTPSPAIGGRRTGPKPRFTVNDAVDAALKLGLDTFTLGDVAAELGVSTPSLYRIAASRAELVELALIRVAASLVPPPNDLSWQEQLRDYVESMWGTLENHPGIDRIIMDYPGAHAAVQGYLRDLSQSVLAAGFPGSVERLDFVIDFLGDTVIATHLSIVAMRREVSPGRSGLEQARDKLKDEAAASGRDTRITPHNSWVERGHLDAKVEFILSGVEAGL</sequence>
<dbReference type="KEGG" id="cted:CTEST_08300"/>
<protein>
    <submittedName>
        <fullName evidence="2">Transcriptional regulator, TetR family</fullName>
    </submittedName>
</protein>
<dbReference type="InterPro" id="IPR009057">
    <property type="entry name" value="Homeodomain-like_sf"/>
</dbReference>
<feature type="region of interest" description="Disordered" evidence="1">
    <location>
        <begin position="178"/>
        <end position="200"/>
    </location>
</feature>
<proteinExistence type="predicted"/>
<gene>
    <name evidence="2" type="ORF">CTEST_08300</name>
</gene>
<dbReference type="STRING" id="136857.CTEST_08300"/>
<dbReference type="PATRIC" id="fig|136857.5.peg.1650"/>
<dbReference type="SUPFAM" id="SSF48498">
    <property type="entry name" value="Tetracyclin repressor-like, C-terminal domain"/>
    <property type="match status" value="1"/>
</dbReference>
<dbReference type="Proteomes" id="UP000035540">
    <property type="component" value="Chromosome"/>
</dbReference>
<name>A0A0G3H8J8_9CORY</name>
<keyword evidence="3" id="KW-1185">Reference proteome</keyword>